<protein>
    <submittedName>
        <fullName evidence="5">Uncharacterized protein</fullName>
    </submittedName>
</protein>
<reference evidence="6 7" key="1">
    <citation type="submission" date="2019-06" db="EMBL/GenBank/DDBJ databases">
        <authorList>
            <person name="Palmer J.M."/>
        </authorList>
    </citation>
    <scope>NUCLEOTIDE SEQUENCE [LARGE SCALE GENOMIC DNA]</scope>
    <source>
        <strain evidence="3 6">TWF106</strain>
        <strain evidence="5 8">TWF191</strain>
        <strain evidence="4">TWF679</strain>
        <strain evidence="2 7">TWF788</strain>
    </source>
</reference>
<feature type="compositionally biased region" description="Basic and acidic residues" evidence="1">
    <location>
        <begin position="199"/>
        <end position="212"/>
    </location>
</feature>
<feature type="compositionally biased region" description="Polar residues" evidence="1">
    <location>
        <begin position="215"/>
        <end position="225"/>
    </location>
</feature>
<dbReference type="OrthoDB" id="4146887at2759"/>
<evidence type="ECO:0000313" key="4">
    <source>
        <dbReference type="EMBL" id="KAF3208445.1"/>
    </source>
</evidence>
<dbReference type="EMBL" id="JAABOE010000091">
    <property type="protein sequence ID" value="KAF3167537.1"/>
    <property type="molecule type" value="Genomic_DNA"/>
</dbReference>
<name>A0A6G1M5A7_ORBOL</name>
<dbReference type="EMBL" id="WIWS01000132">
    <property type="protein sequence ID" value="KAF3203796.1"/>
    <property type="molecule type" value="Genomic_DNA"/>
</dbReference>
<accession>A0A6G1M5A7</accession>
<sequence length="400" mass="45556">MGDPYRSYRPSRGEPRYDYPDEYEYPPYPGRSGAPEPVYDRSYGDPYTREPGYDPMPPAPRSGAPRGDYRAPRGDYRAPPPIRAEPDYTRRSGRDYVPPPAPRGSVGDPYVNPTYYPPEDRHRAPPPRDAYERGYPPEPGYRDEARYGRRRPREDEYEMPAHGREYDYNYESEIQASQRRPPPPPIEYRGGAGASYEVEPARRRPRDAREPASKLQPSIPSQPSPENVDDEFTLVADGIRKEVLQKYITRFLGNDAVSRGPMKEGDLLVYKYSAYRQFTTEQIRDLKRASELSEPGYARGIDTRAREAPGQVVAASTRPTGRRNTDEDSMMPEPVMPRDEYVYSAGNQGTRAPAREIRAGRSPHDPPYGSSYHDTGRHGRPPIEASSMRPGQDEDDEMED</sequence>
<evidence type="ECO:0000256" key="1">
    <source>
        <dbReference type="SAM" id="MobiDB-lite"/>
    </source>
</evidence>
<dbReference type="EMBL" id="WIPF01000065">
    <property type="protein sequence ID" value="KAF3215953.1"/>
    <property type="molecule type" value="Genomic_DNA"/>
</dbReference>
<proteinExistence type="predicted"/>
<organism evidence="5 8">
    <name type="scientific">Orbilia oligospora</name>
    <name type="common">Nematode-trapping fungus</name>
    <name type="synonym">Arthrobotrys oligospora</name>
    <dbReference type="NCBI Taxonomy" id="2813651"/>
    <lineage>
        <taxon>Eukaryota</taxon>
        <taxon>Fungi</taxon>
        <taxon>Dikarya</taxon>
        <taxon>Ascomycota</taxon>
        <taxon>Pezizomycotina</taxon>
        <taxon>Orbiliomycetes</taxon>
        <taxon>Orbiliales</taxon>
        <taxon>Orbiliaceae</taxon>
        <taxon>Orbilia</taxon>
    </lineage>
</organism>
<feature type="region of interest" description="Disordered" evidence="1">
    <location>
        <begin position="1"/>
        <end position="229"/>
    </location>
</feature>
<dbReference type="EMBL" id="WIWT01000047">
    <property type="protein sequence ID" value="KAF3208445.1"/>
    <property type="molecule type" value="Genomic_DNA"/>
</dbReference>
<evidence type="ECO:0000313" key="7">
    <source>
        <dbReference type="Proteomes" id="UP000479691"/>
    </source>
</evidence>
<evidence type="ECO:0000313" key="6">
    <source>
        <dbReference type="Proteomes" id="UP000472727"/>
    </source>
</evidence>
<comment type="caution">
    <text evidence="5">The sequence shown here is derived from an EMBL/GenBank/DDBJ whole genome shotgun (WGS) entry which is preliminary data.</text>
</comment>
<evidence type="ECO:0000313" key="8">
    <source>
        <dbReference type="Proteomes" id="UP000483672"/>
    </source>
</evidence>
<evidence type="ECO:0000313" key="2">
    <source>
        <dbReference type="EMBL" id="KAF3167537.1"/>
    </source>
</evidence>
<dbReference type="Proteomes" id="UP000614610">
    <property type="component" value="Unassembled WGS sequence"/>
</dbReference>
<feature type="compositionally biased region" description="Basic and acidic residues" evidence="1">
    <location>
        <begin position="353"/>
        <end position="364"/>
    </location>
</feature>
<dbReference type="Proteomes" id="UP000479691">
    <property type="component" value="Unassembled WGS sequence"/>
</dbReference>
<feature type="compositionally biased region" description="Basic and acidic residues" evidence="1">
    <location>
        <begin position="84"/>
        <end position="94"/>
    </location>
</feature>
<evidence type="ECO:0000313" key="5">
    <source>
        <dbReference type="EMBL" id="KAF3215953.1"/>
    </source>
</evidence>
<feature type="region of interest" description="Disordered" evidence="1">
    <location>
        <begin position="307"/>
        <end position="400"/>
    </location>
</feature>
<dbReference type="Proteomes" id="UP000472727">
    <property type="component" value="Unassembled WGS sequence"/>
</dbReference>
<gene>
    <name evidence="3" type="ORF">TWF106_001879</name>
    <name evidence="5" type="ORF">TWF191_009118</name>
    <name evidence="4" type="ORF">TWF679_007796</name>
    <name evidence="2" type="ORF">TWF788_011345</name>
</gene>
<dbReference type="AlphaFoldDB" id="A0A6G1M5A7"/>
<evidence type="ECO:0000313" key="3">
    <source>
        <dbReference type="EMBL" id="KAF3203796.1"/>
    </source>
</evidence>
<feature type="compositionally biased region" description="Basic and acidic residues" evidence="1">
    <location>
        <begin position="67"/>
        <end position="76"/>
    </location>
</feature>
<feature type="compositionally biased region" description="Basic and acidic residues" evidence="1">
    <location>
        <begin position="38"/>
        <end position="52"/>
    </location>
</feature>
<dbReference type="Proteomes" id="UP000483672">
    <property type="component" value="Unassembled WGS sequence"/>
</dbReference>